<dbReference type="SUPFAM" id="SSF161098">
    <property type="entry name" value="MetI-like"/>
    <property type="match status" value="1"/>
</dbReference>
<comment type="function">
    <text evidence="10">Part of the binding-protein-dependent transport system for molybdenum; probably responsible for the translocation of the substrate across the membrane.</text>
</comment>
<dbReference type="RefSeq" id="WP_063608508.1">
    <property type="nucleotide sequence ID" value="NZ_BOQQ01000001.1"/>
</dbReference>
<evidence type="ECO:0000256" key="8">
    <source>
        <dbReference type="ARBA" id="ARBA00023136"/>
    </source>
</evidence>
<proteinExistence type="inferred from homology"/>
<dbReference type="PANTHER" id="PTHR30183:SF3">
    <property type="entry name" value="MOLYBDENUM TRANSPORT SYSTEM PERMEASE PROTEIN MODB"/>
    <property type="match status" value="1"/>
</dbReference>
<feature type="transmembrane region" description="Helical" evidence="9">
    <location>
        <begin position="12"/>
        <end position="35"/>
    </location>
</feature>
<evidence type="ECO:0000256" key="7">
    <source>
        <dbReference type="ARBA" id="ARBA00022989"/>
    </source>
</evidence>
<evidence type="ECO:0000256" key="10">
    <source>
        <dbReference type="RuleBase" id="RU365097"/>
    </source>
</evidence>
<dbReference type="GO" id="GO:0005886">
    <property type="term" value="C:plasma membrane"/>
    <property type="evidence" value="ECO:0007669"/>
    <property type="project" value="UniProtKB-SubCell"/>
</dbReference>
<evidence type="ECO:0000259" key="11">
    <source>
        <dbReference type="PROSITE" id="PS50928"/>
    </source>
</evidence>
<gene>
    <name evidence="12" type="primary">modB</name>
    <name evidence="12" type="ORF">CHH72_08685</name>
</gene>
<comment type="subcellular location">
    <subcellularLocation>
        <location evidence="1 9">Cell membrane</location>
        <topology evidence="1 9">Multi-pass membrane protein</topology>
    </subcellularLocation>
</comment>
<protein>
    <recommendedName>
        <fullName evidence="10">Molybdenum transport system permease</fullName>
    </recommendedName>
</protein>
<organism evidence="12 13">
    <name type="scientific">Shouchella clausii</name>
    <name type="common">Alkalihalobacillus clausii</name>
    <dbReference type="NCBI Taxonomy" id="79880"/>
    <lineage>
        <taxon>Bacteria</taxon>
        <taxon>Bacillati</taxon>
        <taxon>Bacillota</taxon>
        <taxon>Bacilli</taxon>
        <taxon>Bacillales</taxon>
        <taxon>Bacillaceae</taxon>
        <taxon>Shouchella</taxon>
    </lineage>
</organism>
<keyword evidence="5 10" id="KW-0500">Molybdenum</keyword>
<evidence type="ECO:0000256" key="3">
    <source>
        <dbReference type="ARBA" id="ARBA00022448"/>
    </source>
</evidence>
<keyword evidence="8 9" id="KW-0472">Membrane</keyword>
<evidence type="ECO:0000256" key="4">
    <source>
        <dbReference type="ARBA" id="ARBA00022475"/>
    </source>
</evidence>
<keyword evidence="7 9" id="KW-1133">Transmembrane helix</keyword>
<comment type="similarity">
    <text evidence="2 10">Belongs to the binding-protein-dependent transport system permease family. CysTW subfamily.</text>
</comment>
<evidence type="ECO:0000256" key="1">
    <source>
        <dbReference type="ARBA" id="ARBA00004651"/>
    </source>
</evidence>
<dbReference type="PROSITE" id="PS50928">
    <property type="entry name" value="ABC_TM1"/>
    <property type="match status" value="1"/>
</dbReference>
<dbReference type="InterPro" id="IPR000515">
    <property type="entry name" value="MetI-like"/>
</dbReference>
<dbReference type="Gene3D" id="1.10.3720.10">
    <property type="entry name" value="MetI-like"/>
    <property type="match status" value="1"/>
</dbReference>
<dbReference type="EMBL" id="NPCC01000009">
    <property type="protein sequence ID" value="PAE89356.1"/>
    <property type="molecule type" value="Genomic_DNA"/>
</dbReference>
<dbReference type="PANTHER" id="PTHR30183">
    <property type="entry name" value="MOLYBDENUM TRANSPORT SYSTEM PERMEASE PROTEIN MODB"/>
    <property type="match status" value="1"/>
</dbReference>
<dbReference type="CDD" id="cd06261">
    <property type="entry name" value="TM_PBP2"/>
    <property type="match status" value="1"/>
</dbReference>
<evidence type="ECO:0000313" key="12">
    <source>
        <dbReference type="EMBL" id="PAE89356.1"/>
    </source>
</evidence>
<evidence type="ECO:0000256" key="2">
    <source>
        <dbReference type="ARBA" id="ARBA00007069"/>
    </source>
</evidence>
<dbReference type="InterPro" id="IPR035906">
    <property type="entry name" value="MetI-like_sf"/>
</dbReference>
<dbReference type="InterPro" id="IPR011867">
    <property type="entry name" value="ModB_ABC"/>
</dbReference>
<evidence type="ECO:0000256" key="6">
    <source>
        <dbReference type="ARBA" id="ARBA00022692"/>
    </source>
</evidence>
<accession>A0A268P0T0</accession>
<evidence type="ECO:0000256" key="9">
    <source>
        <dbReference type="RuleBase" id="RU363032"/>
    </source>
</evidence>
<keyword evidence="3 9" id="KW-0813">Transport</keyword>
<dbReference type="AlphaFoldDB" id="A0A268P0T0"/>
<feature type="transmembrane region" description="Helical" evidence="9">
    <location>
        <begin position="50"/>
        <end position="70"/>
    </location>
</feature>
<reference evidence="12 13" key="1">
    <citation type="submission" date="2017-07" db="EMBL/GenBank/DDBJ databases">
        <title>Isolation and whole genome analysis of endospore-forming bacteria from heroin.</title>
        <authorList>
            <person name="Kalinowski J."/>
            <person name="Ahrens B."/>
            <person name="Al-Dilaimi A."/>
            <person name="Winkler A."/>
            <person name="Wibberg D."/>
            <person name="Schleenbecker U."/>
            <person name="Ruckert C."/>
            <person name="Wolfel R."/>
            <person name="Grass G."/>
        </authorList>
    </citation>
    <scope>NUCLEOTIDE SEQUENCE [LARGE SCALE GENOMIC DNA]</scope>
    <source>
        <strain evidence="12 13">7539</strain>
    </source>
</reference>
<comment type="caution">
    <text evidence="10">Lacks conserved residue(s) required for the propagation of feature annotation.</text>
</comment>
<dbReference type="Proteomes" id="UP000216207">
    <property type="component" value="Unassembled WGS sequence"/>
</dbReference>
<evidence type="ECO:0000256" key="5">
    <source>
        <dbReference type="ARBA" id="ARBA00022505"/>
    </source>
</evidence>
<dbReference type="NCBIfam" id="TIGR02141">
    <property type="entry name" value="modB_ABC"/>
    <property type="match status" value="1"/>
</dbReference>
<comment type="caution">
    <text evidence="12">The sequence shown here is derived from an EMBL/GenBank/DDBJ whole genome shotgun (WGS) entry which is preliminary data.</text>
</comment>
<evidence type="ECO:0000313" key="13">
    <source>
        <dbReference type="Proteomes" id="UP000216207"/>
    </source>
</evidence>
<sequence length="221" mass="23825">MAAEAFWTPIFVSVRVVLVAGALAFVAALVAAAFLKKRRFPGKLALETALMLPLVLPPTVIGFLLLVLFGRRSFIGAWFESLFGQPIVFTYLAAVIAAAVVAFPLIYQTFVNGFEAVDSDLEEAARQMGASEWQVFWNVTFPLSSKTVVSGGMLGLARALGEFGATMMFAGSIEGVTRTIPTSIYIATESGNMVFAFYWVASIIVFAFCLLAAVQRLKAKS</sequence>
<feature type="transmembrane region" description="Helical" evidence="9">
    <location>
        <begin position="195"/>
        <end position="214"/>
    </location>
</feature>
<feature type="transmembrane region" description="Helical" evidence="9">
    <location>
        <begin position="82"/>
        <end position="107"/>
    </location>
</feature>
<keyword evidence="6 9" id="KW-0812">Transmembrane</keyword>
<dbReference type="Pfam" id="PF00528">
    <property type="entry name" value="BPD_transp_1"/>
    <property type="match status" value="1"/>
</dbReference>
<keyword evidence="4 10" id="KW-1003">Cell membrane</keyword>
<name>A0A268P0T0_SHOCL</name>
<dbReference type="GO" id="GO:0015098">
    <property type="term" value="F:molybdate ion transmembrane transporter activity"/>
    <property type="evidence" value="ECO:0007669"/>
    <property type="project" value="UniProtKB-UniRule"/>
</dbReference>
<feature type="domain" description="ABC transmembrane type-1" evidence="11">
    <location>
        <begin position="10"/>
        <end position="212"/>
    </location>
</feature>